<dbReference type="Gene3D" id="1.25.40.10">
    <property type="entry name" value="Tetratricopeptide repeat domain"/>
    <property type="match status" value="2"/>
</dbReference>
<dbReference type="Gene3D" id="3.30.565.10">
    <property type="entry name" value="Histidine kinase-like ATPase, C-terminal domain"/>
    <property type="match status" value="1"/>
</dbReference>
<dbReference type="InterPro" id="IPR011990">
    <property type="entry name" value="TPR-like_helical_dom_sf"/>
</dbReference>
<feature type="coiled-coil region" evidence="5">
    <location>
        <begin position="400"/>
        <end position="448"/>
    </location>
</feature>
<comment type="caution">
    <text evidence="7">The sequence shown here is derived from an EMBL/GenBank/DDBJ whole genome shotgun (WGS) entry which is preliminary data.</text>
</comment>
<dbReference type="SMART" id="SM00387">
    <property type="entry name" value="HATPase_c"/>
    <property type="match status" value="1"/>
</dbReference>
<dbReference type="InterPro" id="IPR005467">
    <property type="entry name" value="His_kinase_dom"/>
</dbReference>
<dbReference type="Proteomes" id="UP000256708">
    <property type="component" value="Unassembled WGS sequence"/>
</dbReference>
<dbReference type="AlphaFoldDB" id="A0A3D8LHD7"/>
<keyword evidence="4" id="KW-0802">TPR repeat</keyword>
<dbReference type="Pfam" id="PF00512">
    <property type="entry name" value="HisKA"/>
    <property type="match status" value="1"/>
</dbReference>
<dbReference type="SUPFAM" id="SSF55874">
    <property type="entry name" value="ATPase domain of HSP90 chaperone/DNA topoisomerase II/histidine kinase"/>
    <property type="match status" value="1"/>
</dbReference>
<comment type="catalytic activity">
    <reaction evidence="1">
        <text>ATP + protein L-histidine = ADP + protein N-phospho-L-histidine.</text>
        <dbReference type="EC" id="2.7.13.3"/>
    </reaction>
</comment>
<evidence type="ECO:0000259" key="6">
    <source>
        <dbReference type="PROSITE" id="PS50109"/>
    </source>
</evidence>
<evidence type="ECO:0000256" key="3">
    <source>
        <dbReference type="ARBA" id="ARBA00022553"/>
    </source>
</evidence>
<reference evidence="8" key="1">
    <citation type="submission" date="2018-08" db="EMBL/GenBank/DDBJ databases">
        <authorList>
            <person name="Liu Z.-W."/>
            <person name="Du Z.-J."/>
        </authorList>
    </citation>
    <scope>NUCLEOTIDE SEQUENCE [LARGE SCALE GENOMIC DNA]</scope>
    <source>
        <strain evidence="8">H4X</strain>
    </source>
</reference>
<dbReference type="SUPFAM" id="SSF48452">
    <property type="entry name" value="TPR-like"/>
    <property type="match status" value="2"/>
</dbReference>
<dbReference type="SMART" id="SM00388">
    <property type="entry name" value="HisKA"/>
    <property type="match status" value="1"/>
</dbReference>
<dbReference type="CDD" id="cd00082">
    <property type="entry name" value="HisKA"/>
    <property type="match status" value="1"/>
</dbReference>
<evidence type="ECO:0000256" key="4">
    <source>
        <dbReference type="PROSITE-ProRule" id="PRU00339"/>
    </source>
</evidence>
<dbReference type="InterPro" id="IPR003661">
    <property type="entry name" value="HisK_dim/P_dom"/>
</dbReference>
<dbReference type="PROSITE" id="PS50293">
    <property type="entry name" value="TPR_REGION"/>
    <property type="match status" value="1"/>
</dbReference>
<dbReference type="GO" id="GO:0000155">
    <property type="term" value="F:phosphorelay sensor kinase activity"/>
    <property type="evidence" value="ECO:0007669"/>
    <property type="project" value="InterPro"/>
</dbReference>
<keyword evidence="5" id="KW-0175">Coiled coil</keyword>
<keyword evidence="3" id="KW-0597">Phosphoprotein</keyword>
<feature type="domain" description="Histidine kinase" evidence="6">
    <location>
        <begin position="467"/>
        <end position="706"/>
    </location>
</feature>
<organism evidence="7 8">
    <name type="scientific">Pontibacter diazotrophicus</name>
    <dbReference type="NCBI Taxonomy" id="1400979"/>
    <lineage>
        <taxon>Bacteria</taxon>
        <taxon>Pseudomonadati</taxon>
        <taxon>Bacteroidota</taxon>
        <taxon>Cytophagia</taxon>
        <taxon>Cytophagales</taxon>
        <taxon>Hymenobacteraceae</taxon>
        <taxon>Pontibacter</taxon>
    </lineage>
</organism>
<dbReference type="PANTHER" id="PTHR43065:SF42">
    <property type="entry name" value="TWO-COMPONENT SENSOR PPRA"/>
    <property type="match status" value="1"/>
</dbReference>
<dbReference type="PROSITE" id="PS50109">
    <property type="entry name" value="HIS_KIN"/>
    <property type="match status" value="1"/>
</dbReference>
<protein>
    <recommendedName>
        <fullName evidence="2">histidine kinase</fullName>
        <ecNumber evidence="2">2.7.13.3</ecNumber>
    </recommendedName>
</protein>
<dbReference type="EC" id="2.7.13.3" evidence="2"/>
<dbReference type="OrthoDB" id="9806995at2"/>
<dbReference type="PROSITE" id="PS50005">
    <property type="entry name" value="TPR"/>
    <property type="match status" value="1"/>
</dbReference>
<evidence type="ECO:0000256" key="1">
    <source>
        <dbReference type="ARBA" id="ARBA00000085"/>
    </source>
</evidence>
<dbReference type="InterPro" id="IPR036890">
    <property type="entry name" value="HATPase_C_sf"/>
</dbReference>
<gene>
    <name evidence="7" type="ORF">DXT99_03025</name>
</gene>
<dbReference type="Pfam" id="PF02518">
    <property type="entry name" value="HATPase_c"/>
    <property type="match status" value="1"/>
</dbReference>
<keyword evidence="8" id="KW-1185">Reference proteome</keyword>
<feature type="repeat" description="TPR" evidence="4">
    <location>
        <begin position="185"/>
        <end position="218"/>
    </location>
</feature>
<dbReference type="SUPFAM" id="SSF47384">
    <property type="entry name" value="Homodimeric domain of signal transducing histidine kinase"/>
    <property type="match status" value="1"/>
</dbReference>
<dbReference type="InterPro" id="IPR036097">
    <property type="entry name" value="HisK_dim/P_sf"/>
</dbReference>
<dbReference type="PANTHER" id="PTHR43065">
    <property type="entry name" value="SENSOR HISTIDINE KINASE"/>
    <property type="match status" value="1"/>
</dbReference>
<dbReference type="Pfam" id="PF13424">
    <property type="entry name" value="TPR_12"/>
    <property type="match status" value="2"/>
</dbReference>
<dbReference type="PRINTS" id="PR00344">
    <property type="entry name" value="BCTRLSENSOR"/>
</dbReference>
<sequence length="711" mass="80320">MGAISNLTLMQKRGMSSVAESTKQKVDILNSEARALMVISSNQALALSQEAVRLSEGIAYAKGEAEGLQTLGFCHIRRAEHDNAVSCLEKAFPIFQSLDDLKGQADVWQYKGIIERCQGNYASSLEYLFKALAIREKLSNQEDIPLNLYDLGITYKYLGSYSKALNYLLKSLQEARKVKATLTESYVLNNIGLIYYESNEFNKALSYYQQSLSLRKLSGDRWGEAGCLDNIGTAYYKIGDCAKALAFCQQSLSIAESIGDKKGQANALLHIGSIYLKLGSYEKAQLNWNRSQQIRVEIHDKKGQADVLFSFSELYCDKAYPKADTTKAIEYLDEGLKIGEEIKAKDTLSKIHKGYYKVLKQAERYQEALLHYEKHTALDKEIYSDAMSKKVIDLEITRGIEKSIKEMEAFRRRNKELAQLNEEIQEQKERTELQRDVLRKALTDLKATQSQLVQSEKMASLGELTAGIAHEIQNPLNFVTNFSEVSVEMCAEIEQELDTNQLEEARASLADLVQNLHKIQQHGHRAEAIVKGMLQHSRNSTGQKEETDLNALANEYMRLAYHGLRAKDQSFNTALITRFDEKLHKMKVVPQEIGRVFLNLFNNAFYAVQQKQRQSGPEYKPEVRVSTRQLSDKVEVRVHDNGTGIGEKVKEKLFQPFFTTKPCGQGTGLGLSLSYDIITKGHGGKLQVESQEGEYTEFIIQLSIKKSGRYS</sequence>
<dbReference type="InterPro" id="IPR019734">
    <property type="entry name" value="TPR_rpt"/>
</dbReference>
<dbReference type="Gene3D" id="1.10.287.130">
    <property type="match status" value="1"/>
</dbReference>
<evidence type="ECO:0000256" key="2">
    <source>
        <dbReference type="ARBA" id="ARBA00012438"/>
    </source>
</evidence>
<dbReference type="Pfam" id="PF13181">
    <property type="entry name" value="TPR_8"/>
    <property type="match status" value="1"/>
</dbReference>
<dbReference type="EMBL" id="QRGR01000003">
    <property type="protein sequence ID" value="RDV16768.1"/>
    <property type="molecule type" value="Genomic_DNA"/>
</dbReference>
<proteinExistence type="predicted"/>
<dbReference type="SMART" id="SM00028">
    <property type="entry name" value="TPR"/>
    <property type="match status" value="7"/>
</dbReference>
<evidence type="ECO:0000313" key="7">
    <source>
        <dbReference type="EMBL" id="RDV16768.1"/>
    </source>
</evidence>
<name>A0A3D8LHD7_9BACT</name>
<accession>A0A3D8LHD7</accession>
<dbReference type="InterPro" id="IPR003594">
    <property type="entry name" value="HATPase_dom"/>
</dbReference>
<evidence type="ECO:0000256" key="5">
    <source>
        <dbReference type="SAM" id="Coils"/>
    </source>
</evidence>
<evidence type="ECO:0000313" key="8">
    <source>
        <dbReference type="Proteomes" id="UP000256708"/>
    </source>
</evidence>
<dbReference type="InterPro" id="IPR004358">
    <property type="entry name" value="Sig_transdc_His_kin-like_C"/>
</dbReference>